<reference evidence="15" key="2">
    <citation type="submission" date="2025-09" db="UniProtKB">
        <authorList>
            <consortium name="Ensembl"/>
        </authorList>
    </citation>
    <scope>IDENTIFICATION</scope>
</reference>
<dbReference type="STRING" id="1676925.ENSPKIP00000026379"/>
<keyword evidence="5" id="KW-0175">Coiled coil</keyword>
<evidence type="ECO:0000256" key="3">
    <source>
        <dbReference type="ARBA" id="ARBA00005421"/>
    </source>
</evidence>
<dbReference type="PANTHER" id="PTHR31761">
    <property type="entry name" value="GROWTH ARREST AND DNA DAMAGE-INDUCIBLE PROTEINS-INTERACTING PROTEIN 1 GADD45GIP1"/>
    <property type="match status" value="1"/>
</dbReference>
<dbReference type="KEGG" id="pki:111843219"/>
<dbReference type="Pfam" id="PF10147">
    <property type="entry name" value="CR6_interact"/>
    <property type="match status" value="1"/>
</dbReference>
<accession>A0A3B3S6H9</accession>
<evidence type="ECO:0000256" key="14">
    <source>
        <dbReference type="SAM" id="MobiDB-lite"/>
    </source>
</evidence>
<reference evidence="15" key="1">
    <citation type="submission" date="2025-08" db="UniProtKB">
        <authorList>
            <consortium name="Ensembl"/>
        </authorList>
    </citation>
    <scope>IDENTIFICATION</scope>
</reference>
<evidence type="ECO:0000256" key="8">
    <source>
        <dbReference type="ARBA" id="ARBA00023274"/>
    </source>
</evidence>
<dbReference type="GO" id="GO:0005634">
    <property type="term" value="C:nucleus"/>
    <property type="evidence" value="ECO:0007669"/>
    <property type="project" value="UniProtKB-SubCell"/>
</dbReference>
<dbReference type="PANTHER" id="PTHR31761:SF1">
    <property type="entry name" value="LARGE RIBOSOMAL SUBUNIT PROTEIN ML64"/>
    <property type="match status" value="1"/>
</dbReference>
<keyword evidence="4" id="KW-0689">Ribosomal protein</keyword>
<dbReference type="RefSeq" id="XP_023666377.1">
    <property type="nucleotide sequence ID" value="XM_023810609.2"/>
</dbReference>
<dbReference type="AlphaFoldDB" id="A0A3B3S6H9"/>
<dbReference type="GO" id="GO:0005739">
    <property type="term" value="C:mitochondrion"/>
    <property type="evidence" value="ECO:0007669"/>
    <property type="project" value="UniProtKB-SubCell"/>
</dbReference>
<dbReference type="Gene3D" id="6.10.280.120">
    <property type="entry name" value="Growth arrest and DNA-damage-inducible proteins-interacting protein 1"/>
    <property type="match status" value="1"/>
</dbReference>
<evidence type="ECO:0000256" key="2">
    <source>
        <dbReference type="ARBA" id="ARBA00004173"/>
    </source>
</evidence>
<evidence type="ECO:0000256" key="13">
    <source>
        <dbReference type="ARBA" id="ARBA00060144"/>
    </source>
</evidence>
<protein>
    <recommendedName>
        <fullName evidence="11">Large ribosomal subunit protein mL64</fullName>
    </recommendedName>
    <alternativeName>
        <fullName evidence="10">39S ribosomal protein L59, mitochondrial</fullName>
    </alternativeName>
    <alternativeName>
        <fullName evidence="12">Growth arrest and DNA damage-inducible proteins-interacting protein 1</fullName>
    </alternativeName>
</protein>
<evidence type="ECO:0000256" key="1">
    <source>
        <dbReference type="ARBA" id="ARBA00004123"/>
    </source>
</evidence>
<comment type="subcellular location">
    <subcellularLocation>
        <location evidence="2">Mitochondrion</location>
    </subcellularLocation>
    <subcellularLocation>
        <location evidence="1">Nucleus</location>
    </subcellularLocation>
</comment>
<evidence type="ECO:0000256" key="11">
    <source>
        <dbReference type="ARBA" id="ARBA00035184"/>
    </source>
</evidence>
<proteinExistence type="inferred from homology"/>
<dbReference type="InterPro" id="IPR018472">
    <property type="entry name" value="Ribosomal_mL64"/>
</dbReference>
<dbReference type="GO" id="GO:1990904">
    <property type="term" value="C:ribonucleoprotein complex"/>
    <property type="evidence" value="ECO:0007669"/>
    <property type="project" value="UniProtKB-KW"/>
</dbReference>
<evidence type="ECO:0000313" key="16">
    <source>
        <dbReference type="Proteomes" id="UP000261540"/>
    </source>
</evidence>
<feature type="compositionally biased region" description="Basic residues" evidence="14">
    <location>
        <begin position="204"/>
        <end position="214"/>
    </location>
</feature>
<dbReference type="GeneID" id="111843219"/>
<comment type="function">
    <text evidence="13">Acts as a negative regulator of G1 to S cell cycle phase progression by inhibiting cyclin-dependent kinases. Inhibitory effects are additive with GADD45 proteins but also occur in the absence of GADD45 proteins. Acts as a repressor of the orphan nuclear receptor NR4A1 by inhibiting AB domain-mediated transcriptional activity. May be involved in the hormone-mediated regulation of NR4A1 transcriptional activity. May play a role in mitochondrial protein synthesis.</text>
</comment>
<dbReference type="Proteomes" id="UP000261540">
    <property type="component" value="Unplaced"/>
</dbReference>
<dbReference type="CTD" id="90480"/>
<evidence type="ECO:0000256" key="6">
    <source>
        <dbReference type="ARBA" id="ARBA00023128"/>
    </source>
</evidence>
<evidence type="ECO:0000256" key="4">
    <source>
        <dbReference type="ARBA" id="ARBA00022980"/>
    </source>
</evidence>
<keyword evidence="8" id="KW-0687">Ribonucleoprotein</keyword>
<evidence type="ECO:0000256" key="10">
    <source>
        <dbReference type="ARBA" id="ARBA00030700"/>
    </source>
</evidence>
<comment type="similarity">
    <text evidence="3">Belongs to the mitochondrion-specific ribosomal protein mL64 family.</text>
</comment>
<keyword evidence="9" id="KW-0131">Cell cycle</keyword>
<feature type="region of interest" description="Disordered" evidence="14">
    <location>
        <begin position="203"/>
        <end position="226"/>
    </location>
</feature>
<evidence type="ECO:0000256" key="7">
    <source>
        <dbReference type="ARBA" id="ARBA00023242"/>
    </source>
</evidence>
<dbReference type="GO" id="GO:0005840">
    <property type="term" value="C:ribosome"/>
    <property type="evidence" value="ECO:0007669"/>
    <property type="project" value="UniProtKB-KW"/>
</dbReference>
<keyword evidence="6" id="KW-0496">Mitochondrion</keyword>
<dbReference type="Ensembl" id="ENSPKIT00000007135.1">
    <property type="protein sequence ID" value="ENSPKIP00000026379.1"/>
    <property type="gene ID" value="ENSPKIG00000008896.1"/>
</dbReference>
<organism evidence="15 16">
    <name type="scientific">Paramormyrops kingsleyae</name>
    <dbReference type="NCBI Taxonomy" id="1676925"/>
    <lineage>
        <taxon>Eukaryota</taxon>
        <taxon>Metazoa</taxon>
        <taxon>Chordata</taxon>
        <taxon>Craniata</taxon>
        <taxon>Vertebrata</taxon>
        <taxon>Euteleostomi</taxon>
        <taxon>Actinopterygii</taxon>
        <taxon>Neopterygii</taxon>
        <taxon>Teleostei</taxon>
        <taxon>Osteoglossocephala</taxon>
        <taxon>Osteoglossomorpha</taxon>
        <taxon>Osteoglossiformes</taxon>
        <taxon>Mormyridae</taxon>
        <taxon>Paramormyrops</taxon>
    </lineage>
</organism>
<evidence type="ECO:0000256" key="9">
    <source>
        <dbReference type="ARBA" id="ARBA00023306"/>
    </source>
</evidence>
<evidence type="ECO:0000256" key="5">
    <source>
        <dbReference type="ARBA" id="ARBA00023054"/>
    </source>
</evidence>
<dbReference type="GeneTree" id="ENSGT00390000013719"/>
<keyword evidence="7" id="KW-0539">Nucleus</keyword>
<evidence type="ECO:0000313" key="15">
    <source>
        <dbReference type="Ensembl" id="ENSPKIP00000026379.1"/>
    </source>
</evidence>
<name>A0A3B3S6H9_9TELE</name>
<sequence length="226" mass="26439">MAASSLGRRTAMLFGIVKTFSLQRPVLPIISRCGSLFQIATYNPKPLRLNIKDPYIPNKEKEDTPHWQKTDKFDRKLFGRYGSISGVDPVKLWPSPEKLEKLIAEEQEWQPTLEVMLQNIAAKEMEREKKVKAREKLIATNMAKMPKMIEDWRRETRALKMKKREEKARKERLVAEARERFGYALDPRSPKFQEMVQEIEKEEKKKKKLLKSRMKQGDTAPAAPRT</sequence>
<dbReference type="OrthoDB" id="6247992at2759"/>
<evidence type="ECO:0000256" key="12">
    <source>
        <dbReference type="ARBA" id="ARBA00035485"/>
    </source>
</evidence>
<keyword evidence="16" id="KW-1185">Reference proteome</keyword>
<dbReference type="InterPro" id="IPR043035">
    <property type="entry name" value="Ribosomal_mL64_sf"/>
</dbReference>